<evidence type="ECO:0000313" key="2">
    <source>
        <dbReference type="WBParaSite" id="Hba_14647"/>
    </source>
</evidence>
<keyword evidence="1" id="KW-1185">Reference proteome</keyword>
<accession>A0A1I7XAM5</accession>
<proteinExistence type="predicted"/>
<sequence>MTDEISHLFSLPIVLWIQKRRSYVENIRSVILRIKDSSKFGQNLRGIVDANGELTEFSWSDIVRLQPTILEINNMKNPFGQLIRALQYQNSSEQVESFFSRLRMISLNMTDINGHDFLFLLKKLRLLAAFAFSDTNFSNYEWGQIIAELTRLNVRAIEISDNILEVISKADIELLKLSGSPGVKAVDFKKSPSVFVTVKTLIAQDLNFLNDHDAEDFIACIDTKFPRLSTLIWDWNMVDPVVIIDDRSKNIISNLIVLFRYVVLAQNVFIAISELWKTLKEQTNFTLILAGPDFNIRNVISRIYVEERNSIPDLRYLLQLIDPVSLPLSPALVVDFGGFETDVIKKTYENQCEY</sequence>
<name>A0A1I7XAM5_HETBA</name>
<dbReference type="PANTHER" id="PTHR37968">
    <property type="entry name" value="PROTEIN CBG06678"/>
    <property type="match status" value="1"/>
</dbReference>
<dbReference type="Proteomes" id="UP000095283">
    <property type="component" value="Unplaced"/>
</dbReference>
<dbReference type="PANTHER" id="PTHR37968:SF1">
    <property type="entry name" value="LEUCINE-RICH REPEAT-CONTAINING PROTEIN"/>
    <property type="match status" value="1"/>
</dbReference>
<dbReference type="AlphaFoldDB" id="A0A1I7XAM5"/>
<protein>
    <submittedName>
        <fullName evidence="2">DHC_N2 domain-containing protein</fullName>
    </submittedName>
</protein>
<dbReference type="WBParaSite" id="Hba_14647">
    <property type="protein sequence ID" value="Hba_14647"/>
    <property type="gene ID" value="Hba_14647"/>
</dbReference>
<organism evidence="1 2">
    <name type="scientific">Heterorhabditis bacteriophora</name>
    <name type="common">Entomopathogenic nematode worm</name>
    <dbReference type="NCBI Taxonomy" id="37862"/>
    <lineage>
        <taxon>Eukaryota</taxon>
        <taxon>Metazoa</taxon>
        <taxon>Ecdysozoa</taxon>
        <taxon>Nematoda</taxon>
        <taxon>Chromadorea</taxon>
        <taxon>Rhabditida</taxon>
        <taxon>Rhabditina</taxon>
        <taxon>Rhabditomorpha</taxon>
        <taxon>Strongyloidea</taxon>
        <taxon>Heterorhabditidae</taxon>
        <taxon>Heterorhabditis</taxon>
    </lineage>
</organism>
<evidence type="ECO:0000313" key="1">
    <source>
        <dbReference type="Proteomes" id="UP000095283"/>
    </source>
</evidence>
<reference evidence="2" key="1">
    <citation type="submission" date="2016-11" db="UniProtKB">
        <authorList>
            <consortium name="WormBaseParasite"/>
        </authorList>
    </citation>
    <scope>IDENTIFICATION</scope>
</reference>